<dbReference type="AlphaFoldDB" id="A0A544Y184"/>
<dbReference type="RefSeq" id="WP_142625156.1">
    <property type="nucleotide sequence ID" value="NZ_VIRM01000084.1"/>
</dbReference>
<proteinExistence type="predicted"/>
<evidence type="ECO:0000313" key="1">
    <source>
        <dbReference type="EMBL" id="TQS10511.1"/>
    </source>
</evidence>
<name>A0A544Y184_9ACTN</name>
<sequence>MITPPKDAVRPLPIDLIESPTGLLYLIPYAPLTLGDCEALSAILAARVTAMRQPRSQIPQNRPLEE</sequence>
<gene>
    <name evidence="1" type="ORF">FLX08_38285</name>
</gene>
<reference evidence="1 2" key="1">
    <citation type="submission" date="2019-07" db="EMBL/GenBank/DDBJ databases">
        <title>Microbispora hainanensis DSM 45428.</title>
        <authorList>
            <person name="Thawai C."/>
        </authorList>
    </citation>
    <scope>NUCLEOTIDE SEQUENCE [LARGE SCALE GENOMIC DNA]</scope>
    <source>
        <strain evidence="1 2">DSM 45428</strain>
    </source>
</reference>
<dbReference type="EMBL" id="VIRM01000084">
    <property type="protein sequence ID" value="TQS10511.1"/>
    <property type="molecule type" value="Genomic_DNA"/>
</dbReference>
<protein>
    <submittedName>
        <fullName evidence="1">Uncharacterized protein</fullName>
    </submittedName>
</protein>
<organism evidence="1 2">
    <name type="scientific">Microbispora hainanensis</name>
    <dbReference type="NCBI Taxonomy" id="568844"/>
    <lineage>
        <taxon>Bacteria</taxon>
        <taxon>Bacillati</taxon>
        <taxon>Actinomycetota</taxon>
        <taxon>Actinomycetes</taxon>
        <taxon>Streptosporangiales</taxon>
        <taxon>Streptosporangiaceae</taxon>
        <taxon>Microbispora</taxon>
    </lineage>
</organism>
<accession>A0A544Y184</accession>
<dbReference type="Proteomes" id="UP000316541">
    <property type="component" value="Unassembled WGS sequence"/>
</dbReference>
<evidence type="ECO:0000313" key="2">
    <source>
        <dbReference type="Proteomes" id="UP000316541"/>
    </source>
</evidence>
<comment type="caution">
    <text evidence="1">The sequence shown here is derived from an EMBL/GenBank/DDBJ whole genome shotgun (WGS) entry which is preliminary data.</text>
</comment>